<proteinExistence type="inferred from homology"/>
<keyword evidence="8" id="KW-1185">Reference proteome</keyword>
<sequence>MVIQEEINWEKSIFKKLEFLYGTQSNLILEDIKALVKKYKHKKKPSKSWVDENDIILITYADSIYENGQLPLKTLKEFLVTYVKDSISAVHILPFYPYSSDDGFSIIDYRQVNPKLGDWWDIKAIGENYDLMFDAVINHVSKSSEWFQNFLAGHEKYNDYFIEADPNGDYSKVSRPRALPLLTPFETVNGKKYLWTTFSEDQIDLNYKNPAVLLEILEILAMYAANGARYIRLDAIGFLWKKKGTTCLNLDETHMVVKIIREVLDKVAPGTILIAEANVPHKENISYFGDGYDEAHMVYQFALPPLTLFSFYTGNAQKLLQWVDNLKQTSEMTTYLNFLASHDGIGMRPTEGILEEEERDLMLKTTIKHGGLISYKDNGNGTKCPYELNINYLDALTDSKEDDTTRVNRFLAAHGILLSLVGVPGIYIHSLLGSRNYYKGVQESGIYRRINREKLEKNILFAELETNTIRRNIFYGLSRLISIRKKQSAFSPRATQNALFLDSRVFSVLRTNEDTGDQILAMINVCGETVLINTAYSGYELISNRRLENQFVLQPYQIMWVKIS</sequence>
<dbReference type="SMR" id="A0A0U9HDR3"/>
<dbReference type="InterPro" id="IPR033746">
    <property type="entry name" value="GGa_phosphorylase"/>
</dbReference>
<feature type="domain" description="Glycosyl hydrolase family 13 catalytic" evidence="6">
    <location>
        <begin position="54"/>
        <end position="397"/>
    </location>
</feature>
<dbReference type="CDD" id="cd11356">
    <property type="entry name" value="AmyAc_Sucrose_phosphorylase-like_1"/>
    <property type="match status" value="1"/>
</dbReference>
<dbReference type="GO" id="GO:0004645">
    <property type="term" value="F:1,4-alpha-oligoglucan phosphorylase activity"/>
    <property type="evidence" value="ECO:0007669"/>
    <property type="project" value="UniProtKB-UniRule"/>
</dbReference>
<evidence type="ECO:0000256" key="3">
    <source>
        <dbReference type="ARBA" id="ARBA00022679"/>
    </source>
</evidence>
<dbReference type="Pfam" id="PF00128">
    <property type="entry name" value="Alpha-amylase"/>
    <property type="match status" value="1"/>
</dbReference>
<dbReference type="STRING" id="224999.GCA_001485475_00958"/>
<feature type="binding site" evidence="5">
    <location>
        <position position="448"/>
    </location>
    <ligand>
        <name>substrate</name>
    </ligand>
</feature>
<evidence type="ECO:0000313" key="7">
    <source>
        <dbReference type="EMBL" id="GAQ24949.1"/>
    </source>
</evidence>
<dbReference type="InterPro" id="IPR016377">
    <property type="entry name" value="Sucrose_GGa_phosphorylase-rel"/>
</dbReference>
<evidence type="ECO:0000256" key="2">
    <source>
        <dbReference type="ARBA" id="ARBA00022676"/>
    </source>
</evidence>
<keyword evidence="2 4" id="KW-0328">Glycosyltransferase</keyword>
<reference evidence="7" key="1">
    <citation type="journal article" date="2016" name="Genome Announc.">
        <title>Draft Genome Sequence of the Syntrophic Lactate-Degrading Bacterium Tepidanaerobacter syntrophicus JLT.</title>
        <authorList>
            <person name="Matsuura N."/>
            <person name="Ohashi A."/>
            <person name="Tourlousse D.M."/>
            <person name="Sekiguchi Y."/>
        </authorList>
    </citation>
    <scope>NUCLEOTIDE SEQUENCE [LARGE SCALE GENOMIC DNA]</scope>
    <source>
        <strain evidence="7">JL</strain>
    </source>
</reference>
<dbReference type="PANTHER" id="PTHR38784:SF1">
    <property type="entry name" value="SUCROSE PHOSPHORYLASE"/>
    <property type="match status" value="1"/>
</dbReference>
<dbReference type="InterPro" id="IPR017853">
    <property type="entry name" value="GH"/>
</dbReference>
<protein>
    <recommendedName>
        <fullName evidence="4">Sucrose 6(F)-phosphate phosphorylase</fullName>
        <ecNumber evidence="4">2.4.1.329</ecNumber>
    </recommendedName>
</protein>
<evidence type="ECO:0000256" key="4">
    <source>
        <dbReference type="PIRNR" id="PIRNR003059"/>
    </source>
</evidence>
<organism evidence="7">
    <name type="scientific">Tepidanaerobacter syntrophicus</name>
    <dbReference type="NCBI Taxonomy" id="224999"/>
    <lineage>
        <taxon>Bacteria</taxon>
        <taxon>Bacillati</taxon>
        <taxon>Bacillota</taxon>
        <taxon>Clostridia</taxon>
        <taxon>Thermosediminibacterales</taxon>
        <taxon>Tepidanaerobacteraceae</taxon>
        <taxon>Tepidanaerobacter</taxon>
    </lineage>
</organism>
<gene>
    <name evidence="7" type="ORF">TSYNT_6334</name>
</gene>
<dbReference type="Gene3D" id="3.20.20.80">
    <property type="entry name" value="Glycosidases"/>
    <property type="match status" value="1"/>
</dbReference>
<evidence type="ECO:0000256" key="1">
    <source>
        <dbReference type="ARBA" id="ARBA00008452"/>
    </source>
</evidence>
<dbReference type="SMART" id="SM00642">
    <property type="entry name" value="Aamy"/>
    <property type="match status" value="1"/>
</dbReference>
<dbReference type="SUPFAM" id="SSF51445">
    <property type="entry name" value="(Trans)glycosidases"/>
    <property type="match status" value="1"/>
</dbReference>
<evidence type="ECO:0000256" key="5">
    <source>
        <dbReference type="PIRSR" id="PIRSR003059-2"/>
    </source>
</evidence>
<dbReference type="Gene3D" id="3.90.400.10">
    <property type="entry name" value="Oligo-1,6-glucosidase, Domain 2"/>
    <property type="match status" value="1"/>
</dbReference>
<feature type="binding site" evidence="5">
    <location>
        <begin position="342"/>
        <end position="343"/>
    </location>
    <ligand>
        <name>substrate</name>
    </ligand>
</feature>
<feature type="binding site" evidence="5">
    <location>
        <position position="139"/>
    </location>
    <ligand>
        <name>substrate</name>
    </ligand>
</feature>
<comment type="similarity">
    <text evidence="1 4">Belongs to the glycosyl hydrolase 13 family. Sucrose phosphorylase subfamily.</text>
</comment>
<name>A0A0U9HDR3_9FIRM</name>
<dbReference type="EMBL" id="DF977000">
    <property type="protein sequence ID" value="GAQ24949.1"/>
    <property type="molecule type" value="Genomic_DNA"/>
</dbReference>
<accession>A0A0U9HDR3</accession>
<dbReference type="Proteomes" id="UP000062160">
    <property type="component" value="Unassembled WGS sequence"/>
</dbReference>
<feature type="binding site" evidence="5">
    <location>
        <begin position="232"/>
        <end position="234"/>
    </location>
    <ligand>
        <name>substrate</name>
    </ligand>
</feature>
<dbReference type="GO" id="GO:0005975">
    <property type="term" value="P:carbohydrate metabolic process"/>
    <property type="evidence" value="ECO:0007669"/>
    <property type="project" value="InterPro"/>
</dbReference>
<comment type="catalytic activity">
    <reaction evidence="4">
        <text>sucrose 6(F)-phosphate + phosphate = beta-D-fructose 6-phosphate + alpha-D-glucose 1-phosphate</text>
        <dbReference type="Rhea" id="RHEA:38863"/>
        <dbReference type="ChEBI" id="CHEBI:43474"/>
        <dbReference type="ChEBI" id="CHEBI:57634"/>
        <dbReference type="ChEBI" id="CHEBI:57723"/>
        <dbReference type="ChEBI" id="CHEBI:58601"/>
        <dbReference type="EC" id="2.4.1.329"/>
    </reaction>
</comment>
<dbReference type="InterPro" id="IPR045857">
    <property type="entry name" value="O16G_dom_2"/>
</dbReference>
<feature type="binding site" evidence="5">
    <location>
        <position position="101"/>
    </location>
    <ligand>
        <name>substrate</name>
    </ligand>
</feature>
<keyword evidence="3 4" id="KW-0808">Transferase</keyword>
<dbReference type="AlphaFoldDB" id="A0A0U9HDR3"/>
<dbReference type="InterPro" id="IPR006047">
    <property type="entry name" value="GH13_cat_dom"/>
</dbReference>
<dbReference type="EC" id="2.4.1.329" evidence="4"/>
<evidence type="ECO:0000313" key="8">
    <source>
        <dbReference type="Proteomes" id="UP000062160"/>
    </source>
</evidence>
<dbReference type="RefSeq" id="WP_174221081.1">
    <property type="nucleotide sequence ID" value="NZ_DF977000.1"/>
</dbReference>
<evidence type="ECO:0000259" key="6">
    <source>
        <dbReference type="SMART" id="SM00642"/>
    </source>
</evidence>
<dbReference type="PANTHER" id="PTHR38784">
    <property type="entry name" value="SUCROSE PHOSPHORYLASE"/>
    <property type="match status" value="1"/>
</dbReference>
<dbReference type="PIRSF" id="PIRSF003059">
    <property type="entry name" value="Sucrose_phosphorylase"/>
    <property type="match status" value="1"/>
</dbReference>